<dbReference type="NCBIfam" id="NF033563">
    <property type="entry name" value="transpos_IS30"/>
    <property type="match status" value="1"/>
</dbReference>
<gene>
    <name evidence="7" type="ORF">MAE01_18000</name>
</gene>
<dbReference type="PROSITE" id="PS50994">
    <property type="entry name" value="INTEGRASE"/>
    <property type="match status" value="1"/>
</dbReference>
<dbReference type="EMBL" id="BJUW01000007">
    <property type="protein sequence ID" value="GEK86624.1"/>
    <property type="molecule type" value="Genomic_DNA"/>
</dbReference>
<dbReference type="InterPro" id="IPR025246">
    <property type="entry name" value="IS30-like_HTH"/>
</dbReference>
<dbReference type="InterPro" id="IPR012337">
    <property type="entry name" value="RNaseH-like_sf"/>
</dbReference>
<keyword evidence="5" id="KW-0233">DNA recombination</keyword>
<feature type="domain" description="Integrase catalytic" evidence="6">
    <location>
        <begin position="360"/>
        <end position="523"/>
    </location>
</feature>
<dbReference type="GO" id="GO:0006313">
    <property type="term" value="P:DNA transposition"/>
    <property type="evidence" value="ECO:0007669"/>
    <property type="project" value="InterPro"/>
</dbReference>
<dbReference type="AlphaFoldDB" id="A0A511AEN9"/>
<dbReference type="Gene3D" id="3.30.420.10">
    <property type="entry name" value="Ribonuclease H-like superfamily/Ribonuclease H"/>
    <property type="match status" value="1"/>
</dbReference>
<keyword evidence="8" id="KW-1185">Reference proteome</keyword>
<evidence type="ECO:0000256" key="4">
    <source>
        <dbReference type="ARBA" id="ARBA00023125"/>
    </source>
</evidence>
<evidence type="ECO:0000256" key="2">
    <source>
        <dbReference type="ARBA" id="ARBA00006363"/>
    </source>
</evidence>
<keyword evidence="3" id="KW-0815">Transposition</keyword>
<reference evidence="7 8" key="1">
    <citation type="submission" date="2019-07" db="EMBL/GenBank/DDBJ databases">
        <title>Whole genome shotgun sequence of Microbacterium aerolatum NBRC 103071.</title>
        <authorList>
            <person name="Hosoyama A."/>
            <person name="Uohara A."/>
            <person name="Ohji S."/>
            <person name="Ichikawa N."/>
        </authorList>
    </citation>
    <scope>NUCLEOTIDE SEQUENCE [LARGE SCALE GENOMIC DNA]</scope>
    <source>
        <strain evidence="7 8">NBRC 103071</strain>
    </source>
</reference>
<evidence type="ECO:0000259" key="6">
    <source>
        <dbReference type="PROSITE" id="PS50994"/>
    </source>
</evidence>
<keyword evidence="4" id="KW-0238">DNA-binding</keyword>
<dbReference type="InterPro" id="IPR036397">
    <property type="entry name" value="RNaseH_sf"/>
</dbReference>
<name>A0A511AEN9_9MICO</name>
<dbReference type="InterPro" id="IPR053392">
    <property type="entry name" value="Transposase_IS30-like"/>
</dbReference>
<evidence type="ECO:0000256" key="1">
    <source>
        <dbReference type="ARBA" id="ARBA00002190"/>
    </source>
</evidence>
<protein>
    <recommendedName>
        <fullName evidence="6">Integrase catalytic domain-containing protein</fullName>
    </recommendedName>
</protein>
<dbReference type="InterPro" id="IPR001598">
    <property type="entry name" value="Transposase_IS30_CS"/>
</dbReference>
<dbReference type="InterPro" id="IPR051917">
    <property type="entry name" value="Transposase-Integrase"/>
</dbReference>
<dbReference type="PROSITE" id="PS01043">
    <property type="entry name" value="TRANSPOSASE_IS30"/>
    <property type="match status" value="1"/>
</dbReference>
<dbReference type="GO" id="GO:0004803">
    <property type="term" value="F:transposase activity"/>
    <property type="evidence" value="ECO:0007669"/>
    <property type="project" value="InterPro"/>
</dbReference>
<organism evidence="7 8">
    <name type="scientific">Microbacterium aerolatum</name>
    <dbReference type="NCBI Taxonomy" id="153731"/>
    <lineage>
        <taxon>Bacteria</taxon>
        <taxon>Bacillati</taxon>
        <taxon>Actinomycetota</taxon>
        <taxon>Actinomycetes</taxon>
        <taxon>Micrococcales</taxon>
        <taxon>Microbacteriaceae</taxon>
        <taxon>Microbacterium</taxon>
    </lineage>
</organism>
<dbReference type="PANTHER" id="PTHR10948">
    <property type="entry name" value="TRANSPOSASE"/>
    <property type="match status" value="1"/>
</dbReference>
<evidence type="ECO:0000256" key="5">
    <source>
        <dbReference type="ARBA" id="ARBA00023172"/>
    </source>
</evidence>
<dbReference type="SUPFAM" id="SSF53098">
    <property type="entry name" value="Ribonuclease H-like"/>
    <property type="match status" value="1"/>
</dbReference>
<dbReference type="Pfam" id="PF00665">
    <property type="entry name" value="rve"/>
    <property type="match status" value="1"/>
</dbReference>
<evidence type="ECO:0000313" key="7">
    <source>
        <dbReference type="EMBL" id="GEK86624.1"/>
    </source>
</evidence>
<dbReference type="PANTHER" id="PTHR10948:SF23">
    <property type="entry name" value="TRANSPOSASE INSI FOR INSERTION SEQUENCE ELEMENT IS30A-RELATED"/>
    <property type="match status" value="1"/>
</dbReference>
<comment type="similarity">
    <text evidence="2">Belongs to the transposase IS30 family.</text>
</comment>
<comment type="caution">
    <text evidence="7">The sequence shown here is derived from an EMBL/GenBank/DDBJ whole genome shotgun (WGS) entry which is preliminary data.</text>
</comment>
<dbReference type="GO" id="GO:0005829">
    <property type="term" value="C:cytosol"/>
    <property type="evidence" value="ECO:0007669"/>
    <property type="project" value="TreeGrafter"/>
</dbReference>
<dbReference type="Pfam" id="PF13936">
    <property type="entry name" value="HTH_38"/>
    <property type="match status" value="1"/>
</dbReference>
<comment type="function">
    <text evidence="1">Required for the transposition of the insertion element.</text>
</comment>
<sequence length="526" mass="59249">MAIRARGRENAQYKAKERDEFFRRLDRGGTIRAVAAELGLSVESCYRWRNEAGVSTPRVKSRVYTTEDKAEFFRLLALTGNVSKVAKELGFVRVTCYKWAHQAGIFTGKDTRAQRAQFERLRADGVSRADAARQVGVDKRSAQDWDKGIKQIPGGRVYPDGRVVRYRQAAILANVKNPREAYTRGAPVDLARLETVVDSRYLSLIERERIHDLRSRGDSMRAIGRALGRSASTISREIARNTATTVGYLPYAAHRIAASRRPRCHARKLEPVSNLRAYVEGKLRKRWSPEQISHRLVKDFPNDQGMRVSTETIYQAIYVQGRGALKREIATAMRRGRTTRKPRRDPAKRTSRFVDPMVSITERPADAADRAVPGHWEGDLIVGTMGRSAIGTLVERSSRFVALVHLKHDHTAETVRDGLIATVAELPAALRRSLTWDQGAEMSGHVGFQVSTDMAVYFCDPGSPWQRGSNENTNGLLRQYFPKGTDLSRHTPAELQRVAEDLNERPRKTLNWDTPAERLHALLNAS</sequence>
<dbReference type="InterPro" id="IPR001584">
    <property type="entry name" value="Integrase_cat-core"/>
</dbReference>
<evidence type="ECO:0000313" key="8">
    <source>
        <dbReference type="Proteomes" id="UP000321225"/>
    </source>
</evidence>
<dbReference type="GO" id="GO:0015074">
    <property type="term" value="P:DNA integration"/>
    <property type="evidence" value="ECO:0007669"/>
    <property type="project" value="InterPro"/>
</dbReference>
<proteinExistence type="inferred from homology"/>
<dbReference type="Proteomes" id="UP000321225">
    <property type="component" value="Unassembled WGS sequence"/>
</dbReference>
<accession>A0A511AEN9</accession>
<evidence type="ECO:0000256" key="3">
    <source>
        <dbReference type="ARBA" id="ARBA00022578"/>
    </source>
</evidence>
<dbReference type="GO" id="GO:0003677">
    <property type="term" value="F:DNA binding"/>
    <property type="evidence" value="ECO:0007669"/>
    <property type="project" value="UniProtKB-KW"/>
</dbReference>